<dbReference type="AlphaFoldDB" id="A0A803NTS6"/>
<dbReference type="EMBL" id="UZAU01000198">
    <property type="status" value="NOT_ANNOTATED_CDS"/>
    <property type="molecule type" value="Genomic_DNA"/>
</dbReference>
<dbReference type="InterPro" id="IPR012337">
    <property type="entry name" value="RNaseH-like_sf"/>
</dbReference>
<reference evidence="1" key="1">
    <citation type="submission" date="2018-11" db="EMBL/GenBank/DDBJ databases">
        <authorList>
            <person name="Grassa J C."/>
        </authorList>
    </citation>
    <scope>NUCLEOTIDE SEQUENCE [LARGE SCALE GENOMIC DNA]</scope>
</reference>
<reference evidence="1" key="2">
    <citation type="submission" date="2021-03" db="UniProtKB">
        <authorList>
            <consortium name="EnsemblPlants"/>
        </authorList>
    </citation>
    <scope>IDENTIFICATION</scope>
</reference>
<accession>A0A803NTS6</accession>
<proteinExistence type="predicted"/>
<name>A0A803NTS6_CANSA</name>
<evidence type="ECO:0008006" key="3">
    <source>
        <dbReference type="Google" id="ProtNLM"/>
    </source>
</evidence>
<organism evidence="1 2">
    <name type="scientific">Cannabis sativa</name>
    <name type="common">Hemp</name>
    <name type="synonym">Marijuana</name>
    <dbReference type="NCBI Taxonomy" id="3483"/>
    <lineage>
        <taxon>Eukaryota</taxon>
        <taxon>Viridiplantae</taxon>
        <taxon>Streptophyta</taxon>
        <taxon>Embryophyta</taxon>
        <taxon>Tracheophyta</taxon>
        <taxon>Spermatophyta</taxon>
        <taxon>Magnoliopsida</taxon>
        <taxon>eudicotyledons</taxon>
        <taxon>Gunneridae</taxon>
        <taxon>Pentapetalae</taxon>
        <taxon>rosids</taxon>
        <taxon>fabids</taxon>
        <taxon>Rosales</taxon>
        <taxon>Cannabaceae</taxon>
        <taxon>Cannabis</taxon>
    </lineage>
</organism>
<dbReference type="SUPFAM" id="SSF53098">
    <property type="entry name" value="Ribonuclease H-like"/>
    <property type="match status" value="1"/>
</dbReference>
<evidence type="ECO:0000313" key="1">
    <source>
        <dbReference type="EnsemblPlants" id="cds.evm.model.02.1473"/>
    </source>
</evidence>
<keyword evidence="2" id="KW-1185">Reference proteome</keyword>
<protein>
    <recommendedName>
        <fullName evidence="3">RNase H type-1 domain-containing protein</fullName>
    </recommendedName>
</protein>
<dbReference type="EnsemblPlants" id="evm.model.02.1473">
    <property type="protein sequence ID" value="cds.evm.model.02.1473"/>
    <property type="gene ID" value="evm.TU.02.1473"/>
</dbReference>
<sequence length="156" mass="17287">MEILSNCILRFKEFYVVYGDPSSENSCSNVLLTNSLTIVVDCWTFQVDASVGNSEASIGMTQKGCADLGDAVMAVNFISVCCVLEGELRAINLALQVAKSKGISKLIESDSIVAVKGFSFGSLLFGWDSFPLFLDCINRFKEFEFVEIVVYFLFYY</sequence>
<dbReference type="Proteomes" id="UP000596661">
    <property type="component" value="Chromosome 2"/>
</dbReference>
<evidence type="ECO:0000313" key="2">
    <source>
        <dbReference type="Proteomes" id="UP000596661"/>
    </source>
</evidence>
<dbReference type="Gramene" id="evm.model.02.1473">
    <property type="protein sequence ID" value="cds.evm.model.02.1473"/>
    <property type="gene ID" value="evm.TU.02.1473"/>
</dbReference>